<feature type="domain" description="GGDEF" evidence="4">
    <location>
        <begin position="324"/>
        <end position="458"/>
    </location>
</feature>
<dbReference type="InterPro" id="IPR052163">
    <property type="entry name" value="DGC-Regulatory_Protein"/>
</dbReference>
<dbReference type="InterPro" id="IPR003660">
    <property type="entry name" value="HAMP_dom"/>
</dbReference>
<dbReference type="PROSITE" id="PS50887">
    <property type="entry name" value="GGDEF"/>
    <property type="match status" value="1"/>
</dbReference>
<feature type="transmembrane region" description="Helical" evidence="2">
    <location>
        <begin position="197"/>
        <end position="223"/>
    </location>
</feature>
<proteinExistence type="predicted"/>
<reference evidence="5 6" key="1">
    <citation type="submission" date="2019-08" db="EMBL/GenBank/DDBJ databases">
        <authorList>
            <person name="Peeters C."/>
        </authorList>
    </citation>
    <scope>NUCLEOTIDE SEQUENCE [LARGE SCALE GENOMIC DNA]</scope>
    <source>
        <strain evidence="5 6">LMG 18089</strain>
    </source>
</reference>
<gene>
    <name evidence="5" type="ORF">PAP18089_01762</name>
</gene>
<evidence type="ECO:0000256" key="2">
    <source>
        <dbReference type="SAM" id="Phobius"/>
    </source>
</evidence>
<dbReference type="SMART" id="SM00304">
    <property type="entry name" value="HAMP"/>
    <property type="match status" value="1"/>
</dbReference>
<dbReference type="CDD" id="cd01949">
    <property type="entry name" value="GGDEF"/>
    <property type="match status" value="1"/>
</dbReference>
<dbReference type="EMBL" id="CABPSX010000003">
    <property type="protein sequence ID" value="VVG70796.1"/>
    <property type="molecule type" value="Genomic_DNA"/>
</dbReference>
<evidence type="ECO:0000259" key="3">
    <source>
        <dbReference type="PROSITE" id="PS50885"/>
    </source>
</evidence>
<protein>
    <submittedName>
        <fullName evidence="5">HAMP domain-containing protein</fullName>
    </submittedName>
</protein>
<dbReference type="GO" id="GO:0003824">
    <property type="term" value="F:catalytic activity"/>
    <property type="evidence" value="ECO:0007669"/>
    <property type="project" value="UniProtKB-ARBA"/>
</dbReference>
<name>A0A5E5P263_9BURK</name>
<dbReference type="Pfam" id="PF00990">
    <property type="entry name" value="GGDEF"/>
    <property type="match status" value="1"/>
</dbReference>
<keyword evidence="2" id="KW-1133">Transmembrane helix</keyword>
<dbReference type="InterPro" id="IPR000160">
    <property type="entry name" value="GGDEF_dom"/>
</dbReference>
<feature type="region of interest" description="Disordered" evidence="1">
    <location>
        <begin position="1"/>
        <end position="57"/>
    </location>
</feature>
<feature type="transmembrane region" description="Helical" evidence="2">
    <location>
        <begin position="70"/>
        <end position="90"/>
    </location>
</feature>
<organism evidence="5 6">
    <name type="scientific">Pandoraea apista</name>
    <dbReference type="NCBI Taxonomy" id="93218"/>
    <lineage>
        <taxon>Bacteria</taxon>
        <taxon>Pseudomonadati</taxon>
        <taxon>Pseudomonadota</taxon>
        <taxon>Betaproteobacteria</taxon>
        <taxon>Burkholderiales</taxon>
        <taxon>Burkholderiaceae</taxon>
        <taxon>Pandoraea</taxon>
    </lineage>
</organism>
<dbReference type="NCBIfam" id="TIGR00254">
    <property type="entry name" value="GGDEF"/>
    <property type="match status" value="1"/>
</dbReference>
<feature type="domain" description="HAMP" evidence="3">
    <location>
        <begin position="228"/>
        <end position="281"/>
    </location>
</feature>
<dbReference type="SUPFAM" id="SSF55073">
    <property type="entry name" value="Nucleotide cyclase"/>
    <property type="match status" value="1"/>
</dbReference>
<keyword evidence="2" id="KW-0472">Membrane</keyword>
<feature type="compositionally biased region" description="Pro residues" evidence="1">
    <location>
        <begin position="1"/>
        <end position="15"/>
    </location>
</feature>
<dbReference type="PROSITE" id="PS50885">
    <property type="entry name" value="HAMP"/>
    <property type="match status" value="1"/>
</dbReference>
<dbReference type="FunFam" id="3.30.70.270:FF:000001">
    <property type="entry name" value="Diguanylate cyclase domain protein"/>
    <property type="match status" value="1"/>
</dbReference>
<dbReference type="PANTHER" id="PTHR46663:SF2">
    <property type="entry name" value="GGDEF DOMAIN-CONTAINING PROTEIN"/>
    <property type="match status" value="1"/>
</dbReference>
<dbReference type="Pfam" id="PF17152">
    <property type="entry name" value="CHASE8"/>
    <property type="match status" value="1"/>
</dbReference>
<dbReference type="AlphaFoldDB" id="A0A5E5P263"/>
<evidence type="ECO:0000313" key="5">
    <source>
        <dbReference type="EMBL" id="VVG70796.1"/>
    </source>
</evidence>
<accession>A0A5E5P263</accession>
<dbReference type="CDD" id="cd06225">
    <property type="entry name" value="HAMP"/>
    <property type="match status" value="1"/>
</dbReference>
<dbReference type="InterPro" id="IPR033417">
    <property type="entry name" value="CHASE8"/>
</dbReference>
<dbReference type="SMART" id="SM00267">
    <property type="entry name" value="GGDEF"/>
    <property type="match status" value="1"/>
</dbReference>
<dbReference type="Gene3D" id="3.30.70.270">
    <property type="match status" value="1"/>
</dbReference>
<evidence type="ECO:0000313" key="6">
    <source>
        <dbReference type="Proteomes" id="UP000364291"/>
    </source>
</evidence>
<evidence type="ECO:0000256" key="1">
    <source>
        <dbReference type="SAM" id="MobiDB-lite"/>
    </source>
</evidence>
<dbReference type="Proteomes" id="UP000364291">
    <property type="component" value="Unassembled WGS sequence"/>
</dbReference>
<dbReference type="GO" id="GO:0016020">
    <property type="term" value="C:membrane"/>
    <property type="evidence" value="ECO:0007669"/>
    <property type="project" value="InterPro"/>
</dbReference>
<dbReference type="InterPro" id="IPR029787">
    <property type="entry name" value="Nucleotide_cyclase"/>
</dbReference>
<sequence>MTTPRPRTPPMPPGQGEPVAGLLPPLISSDMPADGDHEPPPAARPAMMQASGRHRRPSLQRVLRRTHLRLAVSAVVLAAVALSLVAWLALRAYAENNLMLIGRSLAYTAEAAVVFGDRVAAQEAIATIANDEDVFQVRVLDASNAQFALWRRRDGSTLAQVERMVADIALPGPVTLPIRHDAKVVGYVEVQGEGHQFFVFLLSGVGGMLACLLVTFAVSNVLAKRMHRDIVKPLRALAEVAHAVRRERAFHQRVAATPLAELKELGDDFNALLDEFEGWQNHLRAQNATLAHQANHDPLTGLPNRSYFESKLAQALADAHDLGTHVALLYLDSDRFKEINDQLGHGAGDAVLVAIAERLRQPLREGDLVARLGGDEFAVMLPGVRQTSNAVRLAQSLLVAMEKPVTLPDGGEIVTSMSIGVALYPTHANDAPALLRVADAAMYQAKRAGVGTWHVAESPKR</sequence>
<dbReference type="PANTHER" id="PTHR46663">
    <property type="entry name" value="DIGUANYLATE CYCLASE DGCT-RELATED"/>
    <property type="match status" value="1"/>
</dbReference>
<evidence type="ECO:0000259" key="4">
    <source>
        <dbReference type="PROSITE" id="PS50887"/>
    </source>
</evidence>
<dbReference type="InterPro" id="IPR043128">
    <property type="entry name" value="Rev_trsase/Diguanyl_cyclase"/>
</dbReference>
<keyword evidence="2" id="KW-0812">Transmembrane</keyword>
<dbReference type="GO" id="GO:0007165">
    <property type="term" value="P:signal transduction"/>
    <property type="evidence" value="ECO:0007669"/>
    <property type="project" value="InterPro"/>
</dbReference>